<evidence type="ECO:0000313" key="2">
    <source>
        <dbReference type="Proteomes" id="UP001500194"/>
    </source>
</evidence>
<comment type="caution">
    <text evidence="1">The sequence shown here is derived from an EMBL/GenBank/DDBJ whole genome shotgun (WGS) entry which is preliminary data.</text>
</comment>
<dbReference type="AlphaFoldDB" id="A0AAV3T215"/>
<reference evidence="1 2" key="1">
    <citation type="journal article" date="2019" name="Int. J. Syst. Evol. Microbiol.">
        <title>The Global Catalogue of Microorganisms (GCM) 10K type strain sequencing project: providing services to taxonomists for standard genome sequencing and annotation.</title>
        <authorList>
            <consortium name="The Broad Institute Genomics Platform"/>
            <consortium name="The Broad Institute Genome Sequencing Center for Infectious Disease"/>
            <person name="Wu L."/>
            <person name="Ma J."/>
        </authorList>
    </citation>
    <scope>NUCLEOTIDE SEQUENCE [LARGE SCALE GENOMIC DNA]</scope>
    <source>
        <strain evidence="1 2">JCM 16327</strain>
    </source>
</reference>
<organism evidence="1 2">
    <name type="scientific">Salarchaeum japonicum</name>
    <dbReference type="NCBI Taxonomy" id="555573"/>
    <lineage>
        <taxon>Archaea</taxon>
        <taxon>Methanobacteriati</taxon>
        <taxon>Methanobacteriota</taxon>
        <taxon>Stenosarchaea group</taxon>
        <taxon>Halobacteria</taxon>
        <taxon>Halobacteriales</taxon>
        <taxon>Halobacteriaceae</taxon>
    </lineage>
</organism>
<accession>A0AAV3T215</accession>
<keyword evidence="2" id="KW-1185">Reference proteome</keyword>
<protein>
    <submittedName>
        <fullName evidence="1">Uncharacterized protein</fullName>
    </submittedName>
</protein>
<dbReference type="EMBL" id="BAAADU010000002">
    <property type="protein sequence ID" value="GAA0654501.1"/>
    <property type="molecule type" value="Genomic_DNA"/>
</dbReference>
<sequence>MEAAEVVEVRAREQYQGLVRVESFLAGAGAAFEGRHVPGFGGHDLNPPDRRRAITCHDEYIFSGRLSKGGE</sequence>
<proteinExistence type="predicted"/>
<evidence type="ECO:0000313" key="1">
    <source>
        <dbReference type="EMBL" id="GAA0654501.1"/>
    </source>
</evidence>
<dbReference type="Proteomes" id="UP001500194">
    <property type="component" value="Unassembled WGS sequence"/>
</dbReference>
<name>A0AAV3T215_9EURY</name>
<gene>
    <name evidence="1" type="ORF">GCM10009019_17650</name>
</gene>